<reference evidence="1 2" key="1">
    <citation type="submission" date="2020-03" db="EMBL/GenBank/DDBJ databases">
        <title>Whole genome shotgun sequence of Phytohabitans rumicis NBRC 108638.</title>
        <authorList>
            <person name="Komaki H."/>
            <person name="Tamura T."/>
        </authorList>
    </citation>
    <scope>NUCLEOTIDE SEQUENCE [LARGE SCALE GENOMIC DNA]</scope>
    <source>
        <strain evidence="1 2">NBRC 108638</strain>
    </source>
</reference>
<protein>
    <submittedName>
        <fullName evidence="1">Uncharacterized protein</fullName>
    </submittedName>
</protein>
<comment type="caution">
    <text evidence="1">The sequence shown here is derived from an EMBL/GenBank/DDBJ whole genome shotgun (WGS) entry which is preliminary data.</text>
</comment>
<dbReference type="EMBL" id="BLPG01000001">
    <property type="protein sequence ID" value="GFJ88036.1"/>
    <property type="molecule type" value="Genomic_DNA"/>
</dbReference>
<dbReference type="AlphaFoldDB" id="A0A6V8L1P8"/>
<evidence type="ECO:0000313" key="1">
    <source>
        <dbReference type="EMBL" id="GFJ88036.1"/>
    </source>
</evidence>
<keyword evidence="2" id="KW-1185">Reference proteome</keyword>
<name>A0A6V8L1P8_9ACTN</name>
<proteinExistence type="predicted"/>
<accession>A0A6V8L1P8</accession>
<evidence type="ECO:0000313" key="2">
    <source>
        <dbReference type="Proteomes" id="UP000482960"/>
    </source>
</evidence>
<gene>
    <name evidence="1" type="ORF">Prum_016780</name>
</gene>
<organism evidence="1 2">
    <name type="scientific">Phytohabitans rumicis</name>
    <dbReference type="NCBI Taxonomy" id="1076125"/>
    <lineage>
        <taxon>Bacteria</taxon>
        <taxon>Bacillati</taxon>
        <taxon>Actinomycetota</taxon>
        <taxon>Actinomycetes</taxon>
        <taxon>Micromonosporales</taxon>
        <taxon>Micromonosporaceae</taxon>
    </lineage>
</organism>
<dbReference type="Proteomes" id="UP000482960">
    <property type="component" value="Unassembled WGS sequence"/>
</dbReference>
<reference evidence="1 2" key="2">
    <citation type="submission" date="2020-03" db="EMBL/GenBank/DDBJ databases">
        <authorList>
            <person name="Ichikawa N."/>
            <person name="Kimura A."/>
            <person name="Kitahashi Y."/>
            <person name="Uohara A."/>
        </authorList>
    </citation>
    <scope>NUCLEOTIDE SEQUENCE [LARGE SCALE GENOMIC DNA]</scope>
    <source>
        <strain evidence="1 2">NBRC 108638</strain>
    </source>
</reference>
<sequence>MGVELRDAVRQGTAVDVHDAGDAFRDPVRGLGDRHATAGVSNQDNLPQIITFYELDDVLSVPFEINLRRGEVRFLRDSGQSDGVDAVSGRAQRCGHLVPRPRAEPEPRYQYECRHAANLRSNPDAFRPIKECDPCHILPRACWACSSCSRPITG</sequence>